<keyword evidence="2" id="KW-1185">Reference proteome</keyword>
<evidence type="ECO:0000313" key="1">
    <source>
        <dbReference type="EMBL" id="CAL4095569.1"/>
    </source>
</evidence>
<organism evidence="1 2">
    <name type="scientific">Meganyctiphanes norvegica</name>
    <name type="common">Northern krill</name>
    <name type="synonym">Thysanopoda norvegica</name>
    <dbReference type="NCBI Taxonomy" id="48144"/>
    <lineage>
        <taxon>Eukaryota</taxon>
        <taxon>Metazoa</taxon>
        <taxon>Ecdysozoa</taxon>
        <taxon>Arthropoda</taxon>
        <taxon>Crustacea</taxon>
        <taxon>Multicrustacea</taxon>
        <taxon>Malacostraca</taxon>
        <taxon>Eumalacostraca</taxon>
        <taxon>Eucarida</taxon>
        <taxon>Euphausiacea</taxon>
        <taxon>Euphausiidae</taxon>
        <taxon>Meganyctiphanes</taxon>
    </lineage>
</organism>
<reference evidence="1 2" key="1">
    <citation type="submission" date="2024-05" db="EMBL/GenBank/DDBJ databases">
        <authorList>
            <person name="Wallberg A."/>
        </authorList>
    </citation>
    <scope>NUCLEOTIDE SEQUENCE [LARGE SCALE GENOMIC DNA]</scope>
</reference>
<dbReference type="Proteomes" id="UP001497623">
    <property type="component" value="Unassembled WGS sequence"/>
</dbReference>
<dbReference type="EMBL" id="CAXKWB010009661">
    <property type="protein sequence ID" value="CAL4095569.1"/>
    <property type="molecule type" value="Genomic_DNA"/>
</dbReference>
<protein>
    <submittedName>
        <fullName evidence="1">Uncharacterized protein</fullName>
    </submittedName>
</protein>
<dbReference type="AlphaFoldDB" id="A0AAV2QRG1"/>
<name>A0AAV2QRG1_MEGNR</name>
<comment type="caution">
    <text evidence="1">The sequence shown here is derived from an EMBL/GenBank/DDBJ whole genome shotgun (WGS) entry which is preliminary data.</text>
</comment>
<accession>A0AAV2QRG1</accession>
<sequence>MGNSLSVEDLVNMAAILDDPNTDISLVREILNQQNDDLTQVNTATREELQGLLNIARNIADQAGGFEGVTESVVESHLQSTAQSFTDDYDAIIPDTQELNPDVDAMIRDTIYQVEGDQVGSENVPTDHLIGQEIVNSVSYINHENVDNQYQLQQMVIGGIIFTDFFYCYGSN</sequence>
<gene>
    <name evidence="1" type="ORF">MNOR_LOCUS15443</name>
</gene>
<proteinExistence type="predicted"/>
<evidence type="ECO:0000313" key="2">
    <source>
        <dbReference type="Proteomes" id="UP001497623"/>
    </source>
</evidence>